<dbReference type="Gene3D" id="1.25.40.20">
    <property type="entry name" value="Ankyrin repeat-containing domain"/>
    <property type="match status" value="2"/>
</dbReference>
<dbReference type="SMART" id="SM00248">
    <property type="entry name" value="ANK"/>
    <property type="match status" value="5"/>
</dbReference>
<reference evidence="3" key="1">
    <citation type="journal article" date="2020" name="Nature">
        <title>Giant virus diversity and host interactions through global metagenomics.</title>
        <authorList>
            <person name="Schulz F."/>
            <person name="Roux S."/>
            <person name="Paez-Espino D."/>
            <person name="Jungbluth S."/>
            <person name="Walsh D.A."/>
            <person name="Denef V.J."/>
            <person name="McMahon K.D."/>
            <person name="Konstantinidis K.T."/>
            <person name="Eloe-Fadrosh E.A."/>
            <person name="Kyrpides N.C."/>
            <person name="Woyke T."/>
        </authorList>
    </citation>
    <scope>NUCLEOTIDE SEQUENCE</scope>
    <source>
        <strain evidence="3">GVMAG-M-3300023179-82</strain>
    </source>
</reference>
<proteinExistence type="predicted"/>
<keyword evidence="1" id="KW-0677">Repeat</keyword>
<dbReference type="EMBL" id="MN739898">
    <property type="protein sequence ID" value="QHT76611.1"/>
    <property type="molecule type" value="Genomic_DNA"/>
</dbReference>
<dbReference type="PANTHER" id="PTHR24198">
    <property type="entry name" value="ANKYRIN REPEAT AND PROTEIN KINASE DOMAIN-CONTAINING PROTEIN"/>
    <property type="match status" value="1"/>
</dbReference>
<organism evidence="3">
    <name type="scientific">viral metagenome</name>
    <dbReference type="NCBI Taxonomy" id="1070528"/>
    <lineage>
        <taxon>unclassified sequences</taxon>
        <taxon>metagenomes</taxon>
        <taxon>organismal metagenomes</taxon>
    </lineage>
</organism>
<name>A0A6C0H7Q9_9ZZZZ</name>
<evidence type="ECO:0000256" key="1">
    <source>
        <dbReference type="ARBA" id="ARBA00022737"/>
    </source>
</evidence>
<dbReference type="InterPro" id="IPR002110">
    <property type="entry name" value="Ankyrin_rpt"/>
</dbReference>
<dbReference type="AlphaFoldDB" id="A0A6C0H7Q9"/>
<dbReference type="SUPFAM" id="SSF48403">
    <property type="entry name" value="Ankyrin repeat"/>
    <property type="match status" value="1"/>
</dbReference>
<evidence type="ECO:0000256" key="2">
    <source>
        <dbReference type="ARBA" id="ARBA00023043"/>
    </source>
</evidence>
<accession>A0A6C0H7Q9</accession>
<dbReference type="InterPro" id="IPR036770">
    <property type="entry name" value="Ankyrin_rpt-contain_sf"/>
</dbReference>
<evidence type="ECO:0000313" key="3">
    <source>
        <dbReference type="EMBL" id="QHT76611.1"/>
    </source>
</evidence>
<dbReference type="PANTHER" id="PTHR24198:SF165">
    <property type="entry name" value="ANKYRIN REPEAT-CONTAINING PROTEIN-RELATED"/>
    <property type="match status" value="1"/>
</dbReference>
<protein>
    <submittedName>
        <fullName evidence="3">Uncharacterized protein</fullName>
    </submittedName>
</protein>
<sequence length="709" mass="84472">MLFELIKLNKYDEIYNLIKIREITDLHIQDKYYIYFIEYLIIYNQYKILKLILHYLKKNLIKIRLDILDNDGRTILYHCIKYNHKKILILLLKSNQINIGISILNIKDIFGMTALYYTIIFNNVKFFKILLKYNANPYIISNEGNIISLILNKNQYKILKYICKKSNKIKLKNFMFEHDETIIQAATYSSKKNDNKIINLLYKFIESSKLSIDLNNRSSYDGITILQQSIITNNINLFKKLINNHTVNINLTDYYGFSPLHFIITTGRLNFLDEFLKLPIENINFNILNINNNLPLHLIFTNNLKIDLTIFIKNTNLNILNNDNETCFSYIIKHNLLYEYQHILINKILNINIINIDIHDEYLLNILIDSYYNQLILNKQNLKDKWENINNEKLTKIKIKNIILSSKQSIPKIKTLEPKLDINSKINYDNCFYTGSDIDSIFGLILLYNKFKSKGLNIILETKLTGNVQLETFLNKNYNISVSPKIINNINISWIENKIFYSNNFDNLIYEKIKTSKYIILEIYILIDLYNSQGGHANIIFWDINKKIIKRFEPHGYSIPFNYNYNPLLLDSVLFKKMQSFDKDIIYLDPMKYLPAIGFQKIECHESQKWDRIGDVQGYCGAWCIWWVYQKMLNLHIENLEEQLINKIKINNYINNTSFRMVIRNFSKKIISIRDKFLKKHNMHINDYKNNNFDNTFINKIEEFIKKNE</sequence>
<keyword evidence="2" id="KW-0040">ANK repeat</keyword>